<feature type="transmembrane region" description="Helical" evidence="7">
    <location>
        <begin position="1286"/>
        <end position="1306"/>
    </location>
</feature>
<protein>
    <recommendedName>
        <fullName evidence="8">Major facilitator superfamily (MFS) profile domain-containing protein</fullName>
    </recommendedName>
</protein>
<feature type="transmembrane region" description="Helical" evidence="7">
    <location>
        <begin position="1156"/>
        <end position="1179"/>
    </location>
</feature>
<feature type="transmembrane region" description="Helical" evidence="7">
    <location>
        <begin position="1318"/>
        <end position="1340"/>
    </location>
</feature>
<dbReference type="InterPro" id="IPR020846">
    <property type="entry name" value="MFS_dom"/>
</dbReference>
<keyword evidence="4 7" id="KW-0812">Transmembrane</keyword>
<feature type="transmembrane region" description="Helical" evidence="7">
    <location>
        <begin position="122"/>
        <end position="145"/>
    </location>
</feature>
<comment type="similarity">
    <text evidence="2">Belongs to the major facilitator superfamily.</text>
</comment>
<feature type="transmembrane region" description="Helical" evidence="7">
    <location>
        <begin position="1039"/>
        <end position="1062"/>
    </location>
</feature>
<accession>A0A978VML6</accession>
<dbReference type="PANTHER" id="PTHR23504">
    <property type="entry name" value="MAJOR FACILITATOR SUPERFAMILY DOMAIN-CONTAINING PROTEIN 10"/>
    <property type="match status" value="1"/>
</dbReference>
<feature type="transmembrane region" description="Helical" evidence="7">
    <location>
        <begin position="1082"/>
        <end position="1105"/>
    </location>
</feature>
<feature type="transmembrane region" description="Helical" evidence="7">
    <location>
        <begin position="671"/>
        <end position="694"/>
    </location>
</feature>
<evidence type="ECO:0000256" key="4">
    <source>
        <dbReference type="ARBA" id="ARBA00022692"/>
    </source>
</evidence>
<evidence type="ECO:0000256" key="2">
    <source>
        <dbReference type="ARBA" id="ARBA00008335"/>
    </source>
</evidence>
<dbReference type="GO" id="GO:0005886">
    <property type="term" value="C:plasma membrane"/>
    <property type="evidence" value="ECO:0007669"/>
    <property type="project" value="TreeGrafter"/>
</dbReference>
<dbReference type="GO" id="GO:0090333">
    <property type="term" value="P:regulation of stomatal closure"/>
    <property type="evidence" value="ECO:0007669"/>
    <property type="project" value="TreeGrafter"/>
</dbReference>
<feature type="transmembrane region" description="Helical" evidence="7">
    <location>
        <begin position="241"/>
        <end position="260"/>
    </location>
</feature>
<comment type="subcellular location">
    <subcellularLocation>
        <location evidence="1">Membrane</location>
        <topology evidence="1">Multi-pass membrane protein</topology>
    </subcellularLocation>
</comment>
<evidence type="ECO:0000256" key="3">
    <source>
        <dbReference type="ARBA" id="ARBA00022448"/>
    </source>
</evidence>
<feature type="transmembrane region" description="Helical" evidence="7">
    <location>
        <begin position="272"/>
        <end position="295"/>
    </location>
</feature>
<feature type="transmembrane region" description="Helical" evidence="7">
    <location>
        <begin position="983"/>
        <end position="1002"/>
    </location>
</feature>
<comment type="caution">
    <text evidence="9">The sequence shown here is derived from an EMBL/GenBank/DDBJ whole genome shotgun (WGS) entry which is preliminary data.</text>
</comment>
<feature type="transmembrane region" description="Helical" evidence="7">
    <location>
        <begin position="949"/>
        <end position="971"/>
    </location>
</feature>
<evidence type="ECO:0000313" key="10">
    <source>
        <dbReference type="Proteomes" id="UP000813462"/>
    </source>
</evidence>
<dbReference type="GO" id="GO:0009705">
    <property type="term" value="C:plant-type vacuole membrane"/>
    <property type="evidence" value="ECO:0007669"/>
    <property type="project" value="TreeGrafter"/>
</dbReference>
<feature type="transmembrane region" description="Helical" evidence="7">
    <location>
        <begin position="871"/>
        <end position="894"/>
    </location>
</feature>
<dbReference type="GO" id="GO:0022821">
    <property type="term" value="F:solute:potassium antiporter activity"/>
    <property type="evidence" value="ECO:0007669"/>
    <property type="project" value="TreeGrafter"/>
</dbReference>
<organism evidence="9 10">
    <name type="scientific">Ziziphus jujuba var. spinosa</name>
    <dbReference type="NCBI Taxonomy" id="714518"/>
    <lineage>
        <taxon>Eukaryota</taxon>
        <taxon>Viridiplantae</taxon>
        <taxon>Streptophyta</taxon>
        <taxon>Embryophyta</taxon>
        <taxon>Tracheophyta</taxon>
        <taxon>Spermatophyta</taxon>
        <taxon>Magnoliopsida</taxon>
        <taxon>eudicotyledons</taxon>
        <taxon>Gunneridae</taxon>
        <taxon>Pentapetalae</taxon>
        <taxon>rosids</taxon>
        <taxon>fabids</taxon>
        <taxon>Rosales</taxon>
        <taxon>Rhamnaceae</taxon>
        <taxon>Paliureae</taxon>
        <taxon>Ziziphus</taxon>
    </lineage>
</organism>
<feature type="transmembrane region" description="Helical" evidence="7">
    <location>
        <begin position="21"/>
        <end position="38"/>
    </location>
</feature>
<feature type="domain" description="Major facilitator superfamily (MFS) profile" evidence="8">
    <location>
        <begin position="1"/>
        <end position="698"/>
    </location>
</feature>
<dbReference type="InterPro" id="IPR011701">
    <property type="entry name" value="MFS"/>
</dbReference>
<dbReference type="InterPro" id="IPR036259">
    <property type="entry name" value="MFS_trans_sf"/>
</dbReference>
<feature type="transmembrane region" description="Helical" evidence="7">
    <location>
        <begin position="572"/>
        <end position="591"/>
    </location>
</feature>
<feature type="transmembrane region" description="Helical" evidence="7">
    <location>
        <begin position="76"/>
        <end position="102"/>
    </location>
</feature>
<dbReference type="SUPFAM" id="SSF103473">
    <property type="entry name" value="MFS general substrate transporter"/>
    <property type="match status" value="3"/>
</dbReference>
<evidence type="ECO:0000259" key="8">
    <source>
        <dbReference type="PROSITE" id="PS50850"/>
    </source>
</evidence>
<gene>
    <name evidence="9" type="ORF">FEM48_Zijuj03G0023900</name>
</gene>
<feature type="transmembrane region" description="Helical" evidence="7">
    <location>
        <begin position="745"/>
        <end position="768"/>
    </location>
</feature>
<feature type="transmembrane region" description="Helical" evidence="7">
    <location>
        <begin position="628"/>
        <end position="651"/>
    </location>
</feature>
<dbReference type="PROSITE" id="PS50850">
    <property type="entry name" value="MFS"/>
    <property type="match status" value="2"/>
</dbReference>
<keyword evidence="5 7" id="KW-1133">Transmembrane helix</keyword>
<feature type="transmembrane region" description="Helical" evidence="7">
    <location>
        <begin position="1199"/>
        <end position="1217"/>
    </location>
</feature>
<keyword evidence="6 7" id="KW-0472">Membrane</keyword>
<feature type="transmembrane region" description="Helical" evidence="7">
    <location>
        <begin position="788"/>
        <end position="806"/>
    </location>
</feature>
<evidence type="ECO:0000256" key="1">
    <source>
        <dbReference type="ARBA" id="ARBA00004141"/>
    </source>
</evidence>
<evidence type="ECO:0000256" key="7">
    <source>
        <dbReference type="SAM" id="Phobius"/>
    </source>
</evidence>
<dbReference type="Gene3D" id="1.20.1250.20">
    <property type="entry name" value="MFS general substrate transporter like domains"/>
    <property type="match status" value="3"/>
</dbReference>
<evidence type="ECO:0000256" key="6">
    <source>
        <dbReference type="ARBA" id="ARBA00023136"/>
    </source>
</evidence>
<dbReference type="CDD" id="cd17330">
    <property type="entry name" value="MFS_SLC46_TetA_like"/>
    <property type="match status" value="3"/>
</dbReference>
<name>A0A978VML6_ZIZJJ</name>
<sequence length="1343" mass="147314">MVGRALTSIFWGVVADRYGRKPVIMIGTIVVVVFNTLFGLSVNFWMAIVTRFLLGSLNGLLGPIKAYASEIFREEYQALGLATVSTAWGIGLIIGPAIGGYLAQPAEKFPNLFSKSSLFGRFPYFLPCLCISLMALGVTIATLWLPETLHKHHENSRPSADSEETLDAYYVSDTKKTNQKAEAEKTSKKSLLRNWPLMSAIIVYCFFSLHDMAYSEIFSLWATSPRKLGGLSYTTDQVGEVLAVSGFSLLIFQSFLYPPVEKAIGAIATARIAGVLSIPLLTSYPYIALLSGFTLTWVLNLASLVKNVLSISTAWGIGLIVGQSVGGFLVQILLFLVLNLKGRKCYTMLPRAKNIKHPFLKDILVVQPAKKYPNIFSKNSLFGRKHCISTMKMVDQVLLPRKHWKLHLVFSDIENPKKSPSRSWPLMSSILVYSVFSVHGMAYTKVLSIPFLTSYPYIAMLYGFALALLTNLASLTRTVLSDQDQRGAANGIAMTLMSLFKAVGPAGGEHHYHGHKSDKMRLFSQIRDFNIAKRQEDISFYGGFVGSSFMLGRALTAVYWGIIADRYGRKPVIIIGTISVVIFNTLFGLSVNFWMAIVTRFLLGSLNGLLGPIKAYASEVFRDEYQALGVSTVSTAWGIGLIVGPAIGGYLAQPAEKHPNIFSKNSLFGRFPYFLPCLCISLIAMGVTIVTIWLPETLHKHNENSGSTADSEEVLQTASYVSDTNKTNQKPEAEKTSKKSLLRNWPLMSSILVYCVFSLHDMAYTEIFSLWATSPRNLGGLSYTSENVGQVLAISGFSLLIFQSFLYPPMERMFGVIMTSRIAGVLSIPLLTSYPYIALLSGFSLSLLINLASLTKNVLADQHQRGAANGLAMTLMSLFKAVGPAAGGAILSWAQRRQDASILPGRIVRFSPITDLFGFCSGFKEFAMWGRAEKEYIRDFNIAKKQEDISLYGGFVGSSFMLGRALTSVYWGIVADRYGRKPVIIIGTISVVIFNTLFGLSVNFWMAIVTRFLLGSLNGLLGPIKAYASEVFRDEYQALGVSTVSTAWGIGLIVGPAIGGYLAQPAEKHPNIFSKNSLFGRFPYFLPCLCISLIAMGVTIVTIWLPETLHKHNENSGSSADSKEALKTASYLSNTNKTNQKPEVEKISKKSLLRNWPLMSSILVYCVFSLHNMAYTEIFSLWATSPRNLGGLSYTSENVGQVLAISGFGLLVFQSFLYPPMERMFGVIMTARIAGVLSIPLLASYPYIALLSGFSLSLFINLASLTKNVLSDQGQRGAANGISMTLMSLFKALGPAAGGAILSWAQRRQDASILPGDQIVFFILNVIEAIGVLMTFKLFLTAA</sequence>
<evidence type="ECO:0000313" key="9">
    <source>
        <dbReference type="EMBL" id="KAH7536791.1"/>
    </source>
</evidence>
<feature type="domain" description="Major facilitator superfamily (MFS) profile" evidence="8">
    <location>
        <begin position="910"/>
        <end position="1343"/>
    </location>
</feature>
<feature type="transmembrane region" description="Helical" evidence="7">
    <location>
        <begin position="455"/>
        <end position="475"/>
    </location>
</feature>
<reference evidence="9" key="1">
    <citation type="journal article" date="2021" name="Front. Plant Sci.">
        <title>Chromosome-Scale Genome Assembly for Chinese Sour Jujube and Insights Into Its Genome Evolution and Domestication Signature.</title>
        <authorList>
            <person name="Shen L.-Y."/>
            <person name="Luo H."/>
            <person name="Wang X.-L."/>
            <person name="Wang X.-M."/>
            <person name="Qiu X.-J."/>
            <person name="Liu H."/>
            <person name="Zhou S.-S."/>
            <person name="Jia K.-H."/>
            <person name="Nie S."/>
            <person name="Bao Y.-T."/>
            <person name="Zhang R.-G."/>
            <person name="Yun Q.-Z."/>
            <person name="Chai Y.-H."/>
            <person name="Lu J.-Y."/>
            <person name="Li Y."/>
            <person name="Zhao S.-W."/>
            <person name="Mao J.-F."/>
            <person name="Jia S.-G."/>
            <person name="Mao Y.-M."/>
        </authorList>
    </citation>
    <scope>NUCLEOTIDE SEQUENCE</scope>
    <source>
        <strain evidence="9">AT0</strain>
        <tissue evidence="9">Leaf</tissue>
    </source>
</reference>
<feature type="transmembrane region" description="Helical" evidence="7">
    <location>
        <begin position="1224"/>
        <end position="1241"/>
    </location>
</feature>
<evidence type="ECO:0000256" key="5">
    <source>
        <dbReference type="ARBA" id="ARBA00022989"/>
    </source>
</evidence>
<feature type="transmembrane region" description="Helical" evidence="7">
    <location>
        <begin position="315"/>
        <end position="338"/>
    </location>
</feature>
<dbReference type="PANTHER" id="PTHR23504:SF114">
    <property type="entry name" value="PROTEIN ZINC INDUCED FACILITATOR-LIKE 1"/>
    <property type="match status" value="1"/>
</dbReference>
<feature type="transmembrane region" description="Helical" evidence="7">
    <location>
        <begin position="424"/>
        <end position="443"/>
    </location>
</feature>
<dbReference type="Pfam" id="PF07690">
    <property type="entry name" value="MFS_1"/>
    <property type="match status" value="3"/>
</dbReference>
<dbReference type="Proteomes" id="UP000813462">
    <property type="component" value="Unassembled WGS sequence"/>
</dbReference>
<feature type="transmembrane region" description="Helical" evidence="7">
    <location>
        <begin position="837"/>
        <end position="859"/>
    </location>
</feature>
<feature type="transmembrane region" description="Helical" evidence="7">
    <location>
        <begin position="195"/>
        <end position="221"/>
    </location>
</feature>
<feature type="transmembrane region" description="Helical" evidence="7">
    <location>
        <begin position="538"/>
        <end position="560"/>
    </location>
</feature>
<dbReference type="FunFam" id="1.20.1250.20:FF:000301">
    <property type="entry name" value="Protein ZINC INDUCED FACILITATOR-LIKE 1"/>
    <property type="match status" value="3"/>
</dbReference>
<dbReference type="EMBL" id="JAEACU010000003">
    <property type="protein sequence ID" value="KAH7536791.1"/>
    <property type="molecule type" value="Genomic_DNA"/>
</dbReference>
<proteinExistence type="inferred from homology"/>
<feature type="transmembrane region" description="Helical" evidence="7">
    <location>
        <begin position="1247"/>
        <end position="1265"/>
    </location>
</feature>
<keyword evidence="3" id="KW-0813">Transport</keyword>